<proteinExistence type="predicted"/>
<feature type="domain" description="RING-type" evidence="6">
    <location>
        <begin position="507"/>
        <end position="549"/>
    </location>
</feature>
<dbReference type="Gene3D" id="2.20.28.10">
    <property type="match status" value="1"/>
</dbReference>
<keyword evidence="2 4" id="KW-0863">Zinc-finger</keyword>
<dbReference type="InterPro" id="IPR039512">
    <property type="entry name" value="RCHY1_zinc-ribbon"/>
</dbReference>
<dbReference type="SUPFAM" id="SSF57850">
    <property type="entry name" value="RING/U-box"/>
    <property type="match status" value="1"/>
</dbReference>
<name>G3AT41_SPAPN</name>
<dbReference type="HOGENOM" id="CLU_013368_7_0_1"/>
<dbReference type="SUPFAM" id="SSF161245">
    <property type="entry name" value="Zinc hairpin stack"/>
    <property type="match status" value="1"/>
</dbReference>
<dbReference type="Pfam" id="PF13639">
    <property type="entry name" value="zf-RING_2"/>
    <property type="match status" value="1"/>
</dbReference>
<evidence type="ECO:0000256" key="5">
    <source>
        <dbReference type="SAM" id="MobiDB-lite"/>
    </source>
</evidence>
<evidence type="ECO:0000259" key="8">
    <source>
        <dbReference type="PROSITE" id="PS51270"/>
    </source>
</evidence>
<feature type="compositionally biased region" description="Acidic residues" evidence="5">
    <location>
        <begin position="323"/>
        <end position="352"/>
    </location>
</feature>
<feature type="region of interest" description="Disordered" evidence="5">
    <location>
        <begin position="316"/>
        <end position="352"/>
    </location>
</feature>
<dbReference type="PANTHER" id="PTHR21319">
    <property type="entry name" value="RING FINGER AND CHY ZINC FINGER DOMAIN-CONTAINING PROTEIN 1"/>
    <property type="match status" value="1"/>
</dbReference>
<dbReference type="PROSITE" id="PS51266">
    <property type="entry name" value="ZF_CHY"/>
    <property type="match status" value="1"/>
</dbReference>
<dbReference type="Pfam" id="PF14599">
    <property type="entry name" value="zinc_ribbon_6"/>
    <property type="match status" value="1"/>
</dbReference>
<feature type="domain" description="CHY-type" evidence="7">
    <location>
        <begin position="369"/>
        <end position="438"/>
    </location>
</feature>
<gene>
    <name evidence="9" type="ORF">SPAPADRAFT_72723</name>
</gene>
<evidence type="ECO:0000313" key="10">
    <source>
        <dbReference type="Proteomes" id="UP000000709"/>
    </source>
</evidence>
<evidence type="ECO:0000313" key="9">
    <source>
        <dbReference type="EMBL" id="EGW30804.1"/>
    </source>
</evidence>
<dbReference type="eggNOG" id="KOG1940">
    <property type="taxonomic scope" value="Eukaryota"/>
</dbReference>
<reference evidence="9 10" key="1">
    <citation type="journal article" date="2011" name="Proc. Natl. Acad. Sci. U.S.A.">
        <title>Comparative genomics of xylose-fermenting fungi for enhanced biofuel production.</title>
        <authorList>
            <person name="Wohlbach D.J."/>
            <person name="Kuo A."/>
            <person name="Sato T.K."/>
            <person name="Potts K.M."/>
            <person name="Salamov A.A."/>
            <person name="LaButti K.M."/>
            <person name="Sun H."/>
            <person name="Clum A."/>
            <person name="Pangilinan J.L."/>
            <person name="Lindquist E.A."/>
            <person name="Lucas S."/>
            <person name="Lapidus A."/>
            <person name="Jin M."/>
            <person name="Gunawan C."/>
            <person name="Balan V."/>
            <person name="Dale B.E."/>
            <person name="Jeffries T.W."/>
            <person name="Zinkel R."/>
            <person name="Barry K.W."/>
            <person name="Grigoriev I.V."/>
            <person name="Gasch A.P."/>
        </authorList>
    </citation>
    <scope>NUCLEOTIDE SEQUENCE [LARGE SCALE GENOMIC DNA]</scope>
    <source>
        <strain evidence="10">NRRL Y-27907 / 11-Y1</strain>
    </source>
</reference>
<dbReference type="SUPFAM" id="SSF161219">
    <property type="entry name" value="CHY zinc finger-like"/>
    <property type="match status" value="1"/>
</dbReference>
<dbReference type="Proteomes" id="UP000000709">
    <property type="component" value="Unassembled WGS sequence"/>
</dbReference>
<dbReference type="GO" id="GO:0005634">
    <property type="term" value="C:nucleus"/>
    <property type="evidence" value="ECO:0007669"/>
    <property type="project" value="TreeGrafter"/>
</dbReference>
<dbReference type="InterPro" id="IPR013083">
    <property type="entry name" value="Znf_RING/FYVE/PHD"/>
</dbReference>
<dbReference type="OMA" id="CKIECPT"/>
<dbReference type="GO" id="GO:0061630">
    <property type="term" value="F:ubiquitin protein ligase activity"/>
    <property type="evidence" value="ECO:0007669"/>
    <property type="project" value="TreeGrafter"/>
</dbReference>
<organism evidence="10">
    <name type="scientific">Spathaspora passalidarum (strain NRRL Y-27907 / 11-Y1)</name>
    <dbReference type="NCBI Taxonomy" id="619300"/>
    <lineage>
        <taxon>Eukaryota</taxon>
        <taxon>Fungi</taxon>
        <taxon>Dikarya</taxon>
        <taxon>Ascomycota</taxon>
        <taxon>Saccharomycotina</taxon>
        <taxon>Pichiomycetes</taxon>
        <taxon>Debaryomycetaceae</taxon>
        <taxon>Spathaspora</taxon>
    </lineage>
</organism>
<dbReference type="SMART" id="SM00184">
    <property type="entry name" value="RING"/>
    <property type="match status" value="1"/>
</dbReference>
<evidence type="ECO:0000259" key="7">
    <source>
        <dbReference type="PROSITE" id="PS51266"/>
    </source>
</evidence>
<evidence type="ECO:0000256" key="2">
    <source>
        <dbReference type="ARBA" id="ARBA00022771"/>
    </source>
</evidence>
<accession>G3AT41</accession>
<dbReference type="GO" id="GO:0016567">
    <property type="term" value="P:protein ubiquitination"/>
    <property type="evidence" value="ECO:0007669"/>
    <property type="project" value="TreeGrafter"/>
</dbReference>
<dbReference type="PROSITE" id="PS50089">
    <property type="entry name" value="ZF_RING_2"/>
    <property type="match status" value="1"/>
</dbReference>
<dbReference type="InterPro" id="IPR017921">
    <property type="entry name" value="Znf_CTCHY"/>
</dbReference>
<protein>
    <recommendedName>
        <fullName evidence="11">Zf-CHY-domain-containing protein</fullName>
    </recommendedName>
</protein>
<feature type="region of interest" description="Disordered" evidence="5">
    <location>
        <begin position="662"/>
        <end position="686"/>
    </location>
</feature>
<dbReference type="InterPro" id="IPR037275">
    <property type="entry name" value="Znf_CTCHY_sf"/>
</dbReference>
<dbReference type="Gene3D" id="3.30.40.10">
    <property type="entry name" value="Zinc/RING finger domain, C3HC4 (zinc finger)"/>
    <property type="match status" value="1"/>
</dbReference>
<dbReference type="GO" id="GO:0008270">
    <property type="term" value="F:zinc ion binding"/>
    <property type="evidence" value="ECO:0007669"/>
    <property type="project" value="UniProtKB-KW"/>
</dbReference>
<dbReference type="OrthoDB" id="411372at2759"/>
<dbReference type="KEGG" id="spaa:SPAPADRAFT_72723"/>
<dbReference type="GO" id="GO:0006511">
    <property type="term" value="P:ubiquitin-dependent protein catabolic process"/>
    <property type="evidence" value="ECO:0007669"/>
    <property type="project" value="TreeGrafter"/>
</dbReference>
<dbReference type="InterPro" id="IPR008913">
    <property type="entry name" value="Znf_CHY"/>
</dbReference>
<evidence type="ECO:0000256" key="4">
    <source>
        <dbReference type="PROSITE-ProRule" id="PRU00601"/>
    </source>
</evidence>
<dbReference type="CDD" id="cd16464">
    <property type="entry name" value="RING-H2_Pirh2-like"/>
    <property type="match status" value="1"/>
</dbReference>
<dbReference type="PROSITE" id="PS51270">
    <property type="entry name" value="ZF_CTCHY"/>
    <property type="match status" value="1"/>
</dbReference>
<keyword evidence="10" id="KW-1185">Reference proteome</keyword>
<dbReference type="RefSeq" id="XP_007376837.1">
    <property type="nucleotide sequence ID" value="XM_007376775.1"/>
</dbReference>
<dbReference type="InterPro" id="IPR037274">
    <property type="entry name" value="Znf_CHY_sf"/>
</dbReference>
<dbReference type="InParanoid" id="G3AT41"/>
<sequence length="735" mass="84812">MTTSIDSSHRHVHKTIPVDDRNSDDSLSDSSIDSMTADLDQIGKLNLPNITSISSWGESLIQMPNFEFSRIQDFSKEFSKYVFNYASSYRRDAGESSQGKEEDDETMLDSIKTVLSTRIQMNKFLNDLKLGVNITTAIDRLQPLTDMIHETIFLPAEDESEYDEEPLDEEEIEPVGVGEIVHKSQPLISEIVKPEMSTRTGSSMASFRKRKRKLFRDLSEDSGEGTSVTSDVDGLTVEEVKELTELNSINDFGEEGVLRNKIQRIQKLDNIDEKSKNKLVTKLMMGNYYKYVNEKLSQENKQLLRPLRKQTLVINGGDGLDNLAEEDEEEQEEAQEDEDMEDEGEDEDEDEDNVVLTAEDTVPSYNDPPFNTTLGCPHYHRNCKVECPTCLKWYPCRFCHDNEITDHKLIRNEVKHILCMHCQTPQVPDTNYCINCEQELANYFCRKCVLYDNDPNKDIYHCDKCGICRLGLGIGKDYFHCDTCNVCLSIDLHDKHKCVTNTTHCNCTICNEYLFTSVQKVVFMKCGHSIHQHCYDELITHSYKCPICKKTIVNVETQFRLLDQEVMQSPLPPPYNAWRCIISCNDCKGKSNCSYHVLGLKCKYCKSYNTNQLKLIKPEEEEEEEEEEIIDGDVMHDFDAKVMRDVRINLSKNFRIDTQVVEDENSGYEDDEEDEEFEDEDTRQEDEYDEVIPENLVDLKKLTNAILSDDYHRINSNVSYITNMFQNFINNATKK</sequence>
<keyword evidence="1" id="KW-0479">Metal-binding</keyword>
<feature type="domain" description="CTCHY-type" evidence="8">
    <location>
        <begin position="440"/>
        <end position="506"/>
    </location>
</feature>
<dbReference type="GeneID" id="18875453"/>
<dbReference type="InterPro" id="IPR001841">
    <property type="entry name" value="Znf_RING"/>
</dbReference>
<evidence type="ECO:0000256" key="3">
    <source>
        <dbReference type="ARBA" id="ARBA00022833"/>
    </source>
</evidence>
<dbReference type="STRING" id="619300.G3AT41"/>
<dbReference type="PANTHER" id="PTHR21319:SF0">
    <property type="entry name" value="AND RING FINGER DOMAIN PROTEIN, PUTATIVE (AFU_ORTHOLOGUE AFUA_1G08900)-RELATED"/>
    <property type="match status" value="1"/>
</dbReference>
<evidence type="ECO:0000256" key="1">
    <source>
        <dbReference type="ARBA" id="ARBA00022723"/>
    </source>
</evidence>
<evidence type="ECO:0000259" key="6">
    <source>
        <dbReference type="PROSITE" id="PS50089"/>
    </source>
</evidence>
<keyword evidence="3" id="KW-0862">Zinc</keyword>
<dbReference type="EMBL" id="GL996504">
    <property type="protein sequence ID" value="EGW30804.1"/>
    <property type="molecule type" value="Genomic_DNA"/>
</dbReference>
<dbReference type="AlphaFoldDB" id="G3AT41"/>
<evidence type="ECO:0008006" key="11">
    <source>
        <dbReference type="Google" id="ProtNLM"/>
    </source>
</evidence>
<dbReference type="Pfam" id="PF05495">
    <property type="entry name" value="zf-CHY"/>
    <property type="match status" value="1"/>
</dbReference>
<feature type="region of interest" description="Disordered" evidence="5">
    <location>
        <begin position="1"/>
        <end position="29"/>
    </location>
</feature>